<name>A0A2T3ZCA2_TRIA4</name>
<dbReference type="InterPro" id="IPR025676">
    <property type="entry name" value="Clr5_dom"/>
</dbReference>
<dbReference type="AlphaFoldDB" id="A0A2T3ZCA2"/>
<gene>
    <name evidence="2" type="ORF">M441DRAFT_191116</name>
</gene>
<proteinExistence type="predicted"/>
<protein>
    <recommendedName>
        <fullName evidence="1">Clr5 domain-containing protein</fullName>
    </recommendedName>
</protein>
<reference evidence="2 3" key="1">
    <citation type="submission" date="2016-07" db="EMBL/GenBank/DDBJ databases">
        <title>Multiple horizontal gene transfer events from other fungi enriched the ability of initially mycotrophic Trichoderma (Ascomycota) to feed on dead plant biomass.</title>
        <authorList>
            <consortium name="DOE Joint Genome Institute"/>
            <person name="Aerts A."/>
            <person name="Atanasova L."/>
            <person name="Chenthamara K."/>
            <person name="Zhang J."/>
            <person name="Grujic M."/>
            <person name="Henrissat B."/>
            <person name="Kuo A."/>
            <person name="Salamov A."/>
            <person name="Lipzen A."/>
            <person name="Labutti K."/>
            <person name="Barry K."/>
            <person name="Miao Y."/>
            <person name="Rahimi M.J."/>
            <person name="Shen Q."/>
            <person name="Grigoriev I.V."/>
            <person name="Kubicek C.P."/>
            <person name="Druzhinina I.S."/>
        </authorList>
    </citation>
    <scope>NUCLEOTIDE SEQUENCE [LARGE SCALE GENOMIC DNA]</scope>
    <source>
        <strain evidence="2 3">CBS 433.97</strain>
    </source>
</reference>
<dbReference type="Pfam" id="PF14420">
    <property type="entry name" value="Clr5"/>
    <property type="match status" value="1"/>
</dbReference>
<sequence length="425" mass="47385">MHRDYGFNATIKMYKIRLNKWGYFKNGRKGDAKLVSHTKRRKQVVSNLVGRAFGDTQPIAFICGTTRQTLSPKPVALRDPDVYGVPSHIFSSISAYMWGSYESQRWTVSEFACATFYENAYFRPSAELINSIVSLTNLLQEQKYHQAGPVMRRAAIQMENVLRDQPLDLLTCLLEIALRLHSTAPKLAVLLMRHSADIAKIYFSSPKHPVRVFTQQLASLDSAELGALAVEAYACQLKIWQNVRDSNPRNVGDSQAAGFVWITGLALAGDFDELPSSLVPRLDDLMLRVVEAMKDSEWCTELLQSLAESDQIQLFIGQSEGNLLGVSLQSPGKPTKVTCAQPVARYSLAHLNARYRPFTVEDRSGRETMEIQGLLQTEMGSFFMGMASALEGWLKDVGEYNKAAAVAQYREKFLAAGLADVISVI</sequence>
<evidence type="ECO:0000259" key="1">
    <source>
        <dbReference type="Pfam" id="PF14420"/>
    </source>
</evidence>
<organism evidence="2 3">
    <name type="scientific">Trichoderma asperellum (strain ATCC 204424 / CBS 433.97 / NBRC 101777)</name>
    <dbReference type="NCBI Taxonomy" id="1042311"/>
    <lineage>
        <taxon>Eukaryota</taxon>
        <taxon>Fungi</taxon>
        <taxon>Dikarya</taxon>
        <taxon>Ascomycota</taxon>
        <taxon>Pezizomycotina</taxon>
        <taxon>Sordariomycetes</taxon>
        <taxon>Hypocreomycetidae</taxon>
        <taxon>Hypocreales</taxon>
        <taxon>Hypocreaceae</taxon>
        <taxon>Trichoderma</taxon>
    </lineage>
</organism>
<dbReference type="Proteomes" id="UP000240493">
    <property type="component" value="Unassembled WGS sequence"/>
</dbReference>
<feature type="domain" description="Clr5" evidence="1">
    <location>
        <begin position="1"/>
        <end position="25"/>
    </location>
</feature>
<evidence type="ECO:0000313" key="2">
    <source>
        <dbReference type="EMBL" id="PTB42422.1"/>
    </source>
</evidence>
<keyword evidence="3" id="KW-1185">Reference proteome</keyword>
<evidence type="ECO:0000313" key="3">
    <source>
        <dbReference type="Proteomes" id="UP000240493"/>
    </source>
</evidence>
<dbReference type="STRING" id="1042311.A0A2T3ZCA2"/>
<dbReference type="OrthoDB" id="5148024at2759"/>
<dbReference type="EMBL" id="KZ679260">
    <property type="protein sequence ID" value="PTB42422.1"/>
    <property type="molecule type" value="Genomic_DNA"/>
</dbReference>
<accession>A0A2T3ZCA2</accession>